<organism evidence="3 4">
    <name type="scientific">Hymenobacter glaciei</name>
    <dbReference type="NCBI Taxonomy" id="877209"/>
    <lineage>
        <taxon>Bacteria</taxon>
        <taxon>Pseudomonadati</taxon>
        <taxon>Bacteroidota</taxon>
        <taxon>Cytophagia</taxon>
        <taxon>Cytophagales</taxon>
        <taxon>Hymenobacteraceae</taxon>
        <taxon>Hymenobacter</taxon>
    </lineage>
</organism>
<sequence>MSFPDILLARKRHLLPLGLAAAFALAAVLPATAQDTSEKEQLTVALSSPNKPGLLHVKQVAGSIHVVGYSGKDVVIEAVVHESQRRPRDKPAAETGGMRRLDNADGFELTAVEKDNRVTVKNDSYRRAIDLTIKVPRNFSLQVGTVQNGDILIENVSGELEISNVNGSIKLTDVGGSALLNTVNGSLTATFKAVTPNTPMAFSTVNGKVDVTFPTTIKANLKLKSDMGAIYSDFDMAMEKPAKPVNSAQNGVYRISQENWTQGKVNGGGAEITVKSLQGNLYVRKAK</sequence>
<comment type="caution">
    <text evidence="3">The sequence shown here is derived from an EMBL/GenBank/DDBJ whole genome shotgun (WGS) entry which is preliminary data.</text>
</comment>
<dbReference type="Proteomes" id="UP001501469">
    <property type="component" value="Unassembled WGS sequence"/>
</dbReference>
<gene>
    <name evidence="3" type="ORF">GCM10022409_16890</name>
</gene>
<dbReference type="EMBL" id="BAABDK010000013">
    <property type="protein sequence ID" value="GAA4033191.1"/>
    <property type="molecule type" value="Genomic_DNA"/>
</dbReference>
<evidence type="ECO:0000259" key="2">
    <source>
        <dbReference type="Pfam" id="PF13349"/>
    </source>
</evidence>
<keyword evidence="4" id="KW-1185">Reference proteome</keyword>
<evidence type="ECO:0000313" key="3">
    <source>
        <dbReference type="EMBL" id="GAA4033191.1"/>
    </source>
</evidence>
<accession>A0ABP7U0L7</accession>
<keyword evidence="1" id="KW-0732">Signal</keyword>
<evidence type="ECO:0000313" key="4">
    <source>
        <dbReference type="Proteomes" id="UP001501469"/>
    </source>
</evidence>
<reference evidence="4" key="1">
    <citation type="journal article" date="2019" name="Int. J. Syst. Evol. Microbiol.">
        <title>The Global Catalogue of Microorganisms (GCM) 10K type strain sequencing project: providing services to taxonomists for standard genome sequencing and annotation.</title>
        <authorList>
            <consortium name="The Broad Institute Genomics Platform"/>
            <consortium name="The Broad Institute Genome Sequencing Center for Infectious Disease"/>
            <person name="Wu L."/>
            <person name="Ma J."/>
        </authorList>
    </citation>
    <scope>NUCLEOTIDE SEQUENCE [LARGE SCALE GENOMIC DNA]</scope>
    <source>
        <strain evidence="4">JCM 17225</strain>
    </source>
</reference>
<protein>
    <recommendedName>
        <fullName evidence="2">DUF4097 domain-containing protein</fullName>
    </recommendedName>
</protein>
<name>A0ABP7U0L7_9BACT</name>
<dbReference type="InterPro" id="IPR025164">
    <property type="entry name" value="Toastrack_DUF4097"/>
</dbReference>
<dbReference type="RefSeq" id="WP_345052850.1">
    <property type="nucleotide sequence ID" value="NZ_BAABDK010000013.1"/>
</dbReference>
<feature type="domain" description="DUF4097" evidence="2">
    <location>
        <begin position="147"/>
        <end position="252"/>
    </location>
</feature>
<dbReference type="Pfam" id="PF13349">
    <property type="entry name" value="DUF4097"/>
    <property type="match status" value="1"/>
</dbReference>
<evidence type="ECO:0000256" key="1">
    <source>
        <dbReference type="SAM" id="SignalP"/>
    </source>
</evidence>
<proteinExistence type="predicted"/>
<feature type="signal peptide" evidence="1">
    <location>
        <begin position="1"/>
        <end position="33"/>
    </location>
</feature>
<feature type="chain" id="PRO_5045516943" description="DUF4097 domain-containing protein" evidence="1">
    <location>
        <begin position="34"/>
        <end position="287"/>
    </location>
</feature>